<name>Q3A4Z4_SYNC1</name>
<dbReference type="STRING" id="338963.Pcar_1314"/>
<proteinExistence type="predicted"/>
<reference evidence="1 2" key="2">
    <citation type="journal article" date="2012" name="BMC Genomics">
        <title>The genome of Pelobacter carbinolicus reveals surprising metabolic capabilities and physiological features.</title>
        <authorList>
            <person name="Aklujkar M."/>
            <person name="Haveman S.A."/>
            <person name="Didonato R.Jr."/>
            <person name="Chertkov O."/>
            <person name="Han C.S."/>
            <person name="Land M.L."/>
            <person name="Brown P."/>
            <person name="Lovley D.R."/>
        </authorList>
    </citation>
    <scope>NUCLEOTIDE SEQUENCE [LARGE SCALE GENOMIC DNA]</scope>
    <source>
        <strain evidence="2">DSM 2380 / NBRC 103641 / GraBd1</strain>
    </source>
</reference>
<dbReference type="AlphaFoldDB" id="Q3A4Z4"/>
<dbReference type="SUPFAM" id="SSF47240">
    <property type="entry name" value="Ferritin-like"/>
    <property type="match status" value="1"/>
</dbReference>
<dbReference type="Proteomes" id="UP000002534">
    <property type="component" value="Chromosome"/>
</dbReference>
<dbReference type="RefSeq" id="WP_011341038.1">
    <property type="nucleotide sequence ID" value="NC_007498.2"/>
</dbReference>
<dbReference type="HOGENOM" id="CLU_1601115_0_0_7"/>
<dbReference type="InterPro" id="IPR012347">
    <property type="entry name" value="Ferritin-like"/>
</dbReference>
<organism evidence="1 2">
    <name type="scientific">Syntrophotalea carbinolica (strain DSM 2380 / NBRC 103641 / GraBd1)</name>
    <name type="common">Pelobacter carbinolicus</name>
    <dbReference type="NCBI Taxonomy" id="338963"/>
    <lineage>
        <taxon>Bacteria</taxon>
        <taxon>Pseudomonadati</taxon>
        <taxon>Thermodesulfobacteriota</taxon>
        <taxon>Desulfuromonadia</taxon>
        <taxon>Desulfuromonadales</taxon>
        <taxon>Syntrophotaleaceae</taxon>
        <taxon>Syntrophotalea</taxon>
    </lineage>
</organism>
<dbReference type="PANTHER" id="PTHR33531">
    <property type="entry name" value="RUBRERYTHRIN SUBFAMILY"/>
    <property type="match status" value="1"/>
</dbReference>
<protein>
    <submittedName>
        <fullName evidence="1">Ferritin-like domain protein</fullName>
    </submittedName>
</protein>
<dbReference type="Gene3D" id="1.20.1260.10">
    <property type="match status" value="1"/>
</dbReference>
<dbReference type="OrthoDB" id="5405405at2"/>
<dbReference type="KEGG" id="pca:Pcar_1314"/>
<accession>Q3A4Z4</accession>
<evidence type="ECO:0000313" key="2">
    <source>
        <dbReference type="Proteomes" id="UP000002534"/>
    </source>
</evidence>
<dbReference type="InterPro" id="IPR009078">
    <property type="entry name" value="Ferritin-like_SF"/>
</dbReference>
<gene>
    <name evidence="1" type="ordered locus">Pcar_1314</name>
</gene>
<evidence type="ECO:0000313" key="1">
    <source>
        <dbReference type="EMBL" id="ABA88563.1"/>
    </source>
</evidence>
<dbReference type="eggNOG" id="COG1633">
    <property type="taxonomic scope" value="Bacteria"/>
</dbReference>
<dbReference type="PANTHER" id="PTHR33531:SF10">
    <property type="entry name" value="BLR7895 PROTEIN"/>
    <property type="match status" value="1"/>
</dbReference>
<dbReference type="EMBL" id="CP000142">
    <property type="protein sequence ID" value="ABA88563.1"/>
    <property type="molecule type" value="Genomic_DNA"/>
</dbReference>
<sequence>MRGAAHFSAFEAIRLAMEIEHREHRFFVALARKTKREALREVFSRIAQDKAALLRSLRLRLGRYPHEGFWDDEEEILPYLQRLPDDLADVSDKARNRVRGLSTDSEALTLAIEVEDNLAAYFRDTAERSTHPDGGEVFVWLAQEKDRHVHLLRASQSLSEMEGVPG</sequence>
<dbReference type="CDD" id="cd01045">
    <property type="entry name" value="Ferritin_like_AB"/>
    <property type="match status" value="1"/>
</dbReference>
<keyword evidence="2" id="KW-1185">Reference proteome</keyword>
<reference evidence="2" key="1">
    <citation type="submission" date="2005-10" db="EMBL/GenBank/DDBJ databases">
        <title>Complete sequence of Pelobacter carbinolicus DSM 2380.</title>
        <authorList>
            <person name="Copeland A."/>
            <person name="Lucas S."/>
            <person name="Lapidus A."/>
            <person name="Barry K."/>
            <person name="Detter J.C."/>
            <person name="Glavina T."/>
            <person name="Hammon N."/>
            <person name="Israni S."/>
            <person name="Pitluck S."/>
            <person name="Chertkov O."/>
            <person name="Schmutz J."/>
            <person name="Larimer F."/>
            <person name="Land M."/>
            <person name="Kyrpides N."/>
            <person name="Ivanova N."/>
            <person name="Richardson P."/>
        </authorList>
    </citation>
    <scope>NUCLEOTIDE SEQUENCE [LARGE SCALE GENOMIC DNA]</scope>
    <source>
        <strain evidence="2">DSM 2380 / NBRC 103641 / GraBd1</strain>
    </source>
</reference>